<gene>
    <name evidence="4" type="ORF">SSS_4063</name>
</gene>
<evidence type="ECO:0000259" key="3">
    <source>
        <dbReference type="Pfam" id="PF10148"/>
    </source>
</evidence>
<dbReference type="Proteomes" id="UP000070412">
    <property type="component" value="Unassembled WGS sequence"/>
</dbReference>
<protein>
    <submittedName>
        <fullName evidence="4">Schwannomin-interacting protein 1</fullName>
    </submittedName>
</protein>
<feature type="region of interest" description="Disordered" evidence="2">
    <location>
        <begin position="1"/>
        <end position="98"/>
    </location>
</feature>
<proteinExistence type="predicted"/>
<sequence>MSSSDVNQIECDEISRTNRIRSIQADCGDDDNDDDDDDEDKEQSCQRKPNDSNSTLIRSTSPPPSQPSYSMRSSASSSSSSSTCRPSAEKEEIRRRLAFDDDDPIAQYKLSNRKSQKSLQSRLKNLDSLQICFLNEQNGNFSFGDLNQNNNESNNNDIIMQNRIYYLLKKLQKVDFDLDKVDLFVDIEKPCDQSRFSEYHSKLYTEAKLTLSQIKEICKLRLKLDKENEEISSIYKLIHNFPSDFLPGSSKLTQPILNRLRMSELQLIVNDMFAQIEKLNSNLVKFLMTRDELYMEQDSLLIDIEDLNKFL</sequence>
<feature type="domain" description="Schwannomin interacting protein 1 C-terminal" evidence="3">
    <location>
        <begin position="88"/>
        <end position="311"/>
    </location>
</feature>
<reference evidence="5" key="3">
    <citation type="submission" date="2022-06" db="UniProtKB">
        <authorList>
            <consortium name="EnsemblMetazoa"/>
        </authorList>
    </citation>
    <scope>IDENTIFICATION</scope>
</reference>
<keyword evidence="1" id="KW-0175">Coiled coil</keyword>
<dbReference type="EnsemblMetazoa" id="SSS_4063s_mrna">
    <property type="protein sequence ID" value="KAF7490258.1"/>
    <property type="gene ID" value="SSS_4063"/>
</dbReference>
<dbReference type="EMBL" id="WVUK01000062">
    <property type="protein sequence ID" value="KAF7490258.1"/>
    <property type="molecule type" value="Genomic_DNA"/>
</dbReference>
<keyword evidence="6" id="KW-1185">Reference proteome</keyword>
<evidence type="ECO:0000256" key="2">
    <source>
        <dbReference type="SAM" id="MobiDB-lite"/>
    </source>
</evidence>
<dbReference type="InterPro" id="IPR015649">
    <property type="entry name" value="SCHIP_1_C"/>
</dbReference>
<dbReference type="OrthoDB" id="6260144at2759"/>
<dbReference type="GO" id="GO:0005886">
    <property type="term" value="C:plasma membrane"/>
    <property type="evidence" value="ECO:0007669"/>
    <property type="project" value="TreeGrafter"/>
</dbReference>
<reference evidence="4" key="2">
    <citation type="submission" date="2020-01" db="EMBL/GenBank/DDBJ databases">
        <authorList>
            <person name="Korhonen P.K.K."/>
            <person name="Guangxu M.G."/>
            <person name="Wang T.W."/>
            <person name="Stroehlein A.J.S."/>
            <person name="Young N.D."/>
            <person name="Ang C.-S.A."/>
            <person name="Fernando D.W.F."/>
            <person name="Lu H.L."/>
            <person name="Taylor S.T."/>
            <person name="Ehtesham M.E.M."/>
            <person name="Najaraj S.H.N."/>
            <person name="Harsha G.H.G."/>
            <person name="Madugundu A.M."/>
            <person name="Renuse S.R."/>
            <person name="Holt D.H."/>
            <person name="Pandey A.P."/>
            <person name="Papenfuss A.P."/>
            <person name="Gasser R.B.G."/>
            <person name="Fischer K.F."/>
        </authorList>
    </citation>
    <scope>NUCLEOTIDE SEQUENCE</scope>
    <source>
        <strain evidence="4">SSS_KF_BRIS2020</strain>
    </source>
</reference>
<dbReference type="GO" id="GO:0035332">
    <property type="term" value="P:positive regulation of hippo signaling"/>
    <property type="evidence" value="ECO:0007669"/>
    <property type="project" value="TreeGrafter"/>
</dbReference>
<accession>A0A834VDZ1</accession>
<dbReference type="GO" id="GO:0030054">
    <property type="term" value="C:cell junction"/>
    <property type="evidence" value="ECO:0007669"/>
    <property type="project" value="TreeGrafter"/>
</dbReference>
<dbReference type="PANTHER" id="PTHR13103:SF2">
    <property type="entry name" value="IQCJ-SCHIP1 READTHROUGH TRANSCRIPT PROTEIN-RELATED"/>
    <property type="match status" value="1"/>
</dbReference>
<feature type="compositionally biased region" description="Basic and acidic residues" evidence="2">
    <location>
        <begin position="87"/>
        <end position="98"/>
    </location>
</feature>
<name>A0A834VDZ1_SARSC</name>
<dbReference type="Pfam" id="PF10148">
    <property type="entry name" value="SCHIP-1_C"/>
    <property type="match status" value="1"/>
</dbReference>
<evidence type="ECO:0000313" key="5">
    <source>
        <dbReference type="EnsemblMetazoa" id="KAF7490258.1"/>
    </source>
</evidence>
<evidence type="ECO:0000256" key="1">
    <source>
        <dbReference type="ARBA" id="ARBA00023054"/>
    </source>
</evidence>
<reference evidence="6" key="1">
    <citation type="journal article" date="2020" name="PLoS Negl. Trop. Dis.">
        <title>High-quality nuclear genome for Sarcoptes scabiei-A critical resource for a neglected parasite.</title>
        <authorList>
            <person name="Korhonen P.K."/>
            <person name="Gasser R.B."/>
            <person name="Ma G."/>
            <person name="Wang T."/>
            <person name="Stroehlein A.J."/>
            <person name="Young N.D."/>
            <person name="Ang C.S."/>
            <person name="Fernando D.D."/>
            <person name="Lu H.C."/>
            <person name="Taylor S."/>
            <person name="Reynolds S.L."/>
            <person name="Mofiz E."/>
            <person name="Najaraj S.H."/>
            <person name="Gowda H."/>
            <person name="Madugundu A."/>
            <person name="Renuse S."/>
            <person name="Holt D."/>
            <person name="Pandey A."/>
            <person name="Papenfuss A.T."/>
            <person name="Fischer K."/>
        </authorList>
    </citation>
    <scope>NUCLEOTIDE SEQUENCE [LARGE SCALE GENOMIC DNA]</scope>
</reference>
<dbReference type="PANTHER" id="PTHR13103">
    <property type="entry name" value="SCHWANNOMIN INTERACTING PROTEIN 1"/>
    <property type="match status" value="1"/>
</dbReference>
<evidence type="ECO:0000313" key="4">
    <source>
        <dbReference type="EMBL" id="KAF7490258.1"/>
    </source>
</evidence>
<evidence type="ECO:0000313" key="6">
    <source>
        <dbReference type="Proteomes" id="UP000070412"/>
    </source>
</evidence>
<feature type="compositionally biased region" description="Acidic residues" evidence="2">
    <location>
        <begin position="27"/>
        <end position="41"/>
    </location>
</feature>
<dbReference type="AlphaFoldDB" id="A0A834VDZ1"/>
<organism evidence="4">
    <name type="scientific">Sarcoptes scabiei</name>
    <name type="common">Itch mite</name>
    <name type="synonym">Acarus scabiei</name>
    <dbReference type="NCBI Taxonomy" id="52283"/>
    <lineage>
        <taxon>Eukaryota</taxon>
        <taxon>Metazoa</taxon>
        <taxon>Ecdysozoa</taxon>
        <taxon>Arthropoda</taxon>
        <taxon>Chelicerata</taxon>
        <taxon>Arachnida</taxon>
        <taxon>Acari</taxon>
        <taxon>Acariformes</taxon>
        <taxon>Sarcoptiformes</taxon>
        <taxon>Astigmata</taxon>
        <taxon>Psoroptidia</taxon>
        <taxon>Sarcoptoidea</taxon>
        <taxon>Sarcoptidae</taxon>
        <taxon>Sarcoptinae</taxon>
        <taxon>Sarcoptes</taxon>
    </lineage>
</organism>
<feature type="compositionally biased region" description="Low complexity" evidence="2">
    <location>
        <begin position="67"/>
        <end position="86"/>
    </location>
</feature>
<dbReference type="InterPro" id="IPR039045">
    <property type="entry name" value="SCHIP_1"/>
</dbReference>